<gene>
    <name evidence="1" type="ORF">Taro_008191</name>
</gene>
<accession>A0A843U6B0</accession>
<comment type="caution">
    <text evidence="1">The sequence shown here is derived from an EMBL/GenBank/DDBJ whole genome shotgun (WGS) entry which is preliminary data.</text>
</comment>
<protein>
    <submittedName>
        <fullName evidence="1">Uncharacterized protein</fullName>
    </submittedName>
</protein>
<evidence type="ECO:0000313" key="1">
    <source>
        <dbReference type="EMBL" id="MQL75839.1"/>
    </source>
</evidence>
<keyword evidence="2" id="KW-1185">Reference proteome</keyword>
<proteinExistence type="predicted"/>
<sequence length="32" mass="3753">MDVVVHWTRSLRRGRFGTRSKRGHRSSLDEVA</sequence>
<dbReference type="AlphaFoldDB" id="A0A843U6B0"/>
<organism evidence="1 2">
    <name type="scientific">Colocasia esculenta</name>
    <name type="common">Wild taro</name>
    <name type="synonym">Arum esculentum</name>
    <dbReference type="NCBI Taxonomy" id="4460"/>
    <lineage>
        <taxon>Eukaryota</taxon>
        <taxon>Viridiplantae</taxon>
        <taxon>Streptophyta</taxon>
        <taxon>Embryophyta</taxon>
        <taxon>Tracheophyta</taxon>
        <taxon>Spermatophyta</taxon>
        <taxon>Magnoliopsida</taxon>
        <taxon>Liliopsida</taxon>
        <taxon>Araceae</taxon>
        <taxon>Aroideae</taxon>
        <taxon>Colocasieae</taxon>
        <taxon>Colocasia</taxon>
    </lineage>
</organism>
<name>A0A843U6B0_COLES</name>
<dbReference type="EMBL" id="NMUH01000267">
    <property type="protein sequence ID" value="MQL75839.1"/>
    <property type="molecule type" value="Genomic_DNA"/>
</dbReference>
<dbReference type="Proteomes" id="UP000652761">
    <property type="component" value="Unassembled WGS sequence"/>
</dbReference>
<feature type="non-terminal residue" evidence="1">
    <location>
        <position position="1"/>
    </location>
</feature>
<reference evidence="1" key="1">
    <citation type="submission" date="2017-07" db="EMBL/GenBank/DDBJ databases">
        <title>Taro Niue Genome Assembly and Annotation.</title>
        <authorList>
            <person name="Atibalentja N."/>
            <person name="Keating K."/>
            <person name="Fields C.J."/>
        </authorList>
    </citation>
    <scope>NUCLEOTIDE SEQUENCE</scope>
    <source>
        <strain evidence="1">Niue_2</strain>
        <tissue evidence="1">Leaf</tissue>
    </source>
</reference>
<evidence type="ECO:0000313" key="2">
    <source>
        <dbReference type="Proteomes" id="UP000652761"/>
    </source>
</evidence>